<organism evidence="3 4">
    <name type="scientific">Candidatus Saganbacteria bacterium CG08_land_8_20_14_0_20_45_16</name>
    <dbReference type="NCBI Taxonomy" id="2014293"/>
    <lineage>
        <taxon>Bacteria</taxon>
        <taxon>Bacillati</taxon>
        <taxon>Saganbacteria</taxon>
    </lineage>
</organism>
<dbReference type="SUPFAM" id="SSF53756">
    <property type="entry name" value="UDP-Glycosyltransferase/glycogen phosphorylase"/>
    <property type="match status" value="1"/>
</dbReference>
<feature type="domain" description="Glycosyl transferase family 1" evidence="2">
    <location>
        <begin position="118"/>
        <end position="299"/>
    </location>
</feature>
<evidence type="ECO:0000259" key="2">
    <source>
        <dbReference type="Pfam" id="PF00534"/>
    </source>
</evidence>
<gene>
    <name evidence="3" type="ORF">COT42_07465</name>
</gene>
<sequence length="324" mass="35828">IFFFGGLKVKDFDAILVYSPPLPLGISGYWLSKLRRKPLLVNIQDLYPQTVIDLGLLKNKFLIWVSKTMEKFIYCRANALTVHSSGNKEYVVANGASLNTTTVVHNWVDTDLIKPGKRENDFSKEYKLQDKFVISFAGVMGFAQGLEVVIKAADMLKRHRTSDLGPRTKEIVFVLVGDGIKKKELQEQAISLGLDNVLFVPTQPRTIYPQILHASDICLVTLQPDLVTPVVPGKLLSIMAAGKPVITSLPLTGDTPKIVEGSNCGLCVPPADPASLAKALLKLYNDTNLREELGRNGRQESEANFSRQSCVTQYEEILKKLVGD</sequence>
<dbReference type="GO" id="GO:0009103">
    <property type="term" value="P:lipopolysaccharide biosynthetic process"/>
    <property type="evidence" value="ECO:0007669"/>
    <property type="project" value="TreeGrafter"/>
</dbReference>
<proteinExistence type="predicted"/>
<keyword evidence="1 3" id="KW-0808">Transferase</keyword>
<dbReference type="EMBL" id="PEYM01000124">
    <property type="protein sequence ID" value="PIS28643.1"/>
    <property type="molecule type" value="Genomic_DNA"/>
</dbReference>
<dbReference type="Gene3D" id="3.40.50.2000">
    <property type="entry name" value="Glycogen Phosphorylase B"/>
    <property type="match status" value="2"/>
</dbReference>
<comment type="caution">
    <text evidence="3">The sequence shown here is derived from an EMBL/GenBank/DDBJ whole genome shotgun (WGS) entry which is preliminary data.</text>
</comment>
<reference evidence="3 4" key="1">
    <citation type="submission" date="2017-09" db="EMBL/GenBank/DDBJ databases">
        <title>Depth-based differentiation of microbial function through sediment-hosted aquifers and enrichment of novel symbionts in the deep terrestrial subsurface.</title>
        <authorList>
            <person name="Probst A.J."/>
            <person name="Ladd B."/>
            <person name="Jarett J.K."/>
            <person name="Geller-Mcgrath D.E."/>
            <person name="Sieber C.M."/>
            <person name="Emerson J.B."/>
            <person name="Anantharaman K."/>
            <person name="Thomas B.C."/>
            <person name="Malmstrom R."/>
            <person name="Stieglmeier M."/>
            <person name="Klingl A."/>
            <person name="Woyke T."/>
            <person name="Ryan C.M."/>
            <person name="Banfield J.F."/>
        </authorList>
    </citation>
    <scope>NUCLEOTIDE SEQUENCE [LARGE SCALE GENOMIC DNA]</scope>
    <source>
        <strain evidence="3">CG08_land_8_20_14_0_20_45_16</strain>
    </source>
</reference>
<accession>A0A2H0XUQ2</accession>
<name>A0A2H0XUQ2_UNCSA</name>
<protein>
    <submittedName>
        <fullName evidence="3">Glycosyltransferase WbuB</fullName>
    </submittedName>
</protein>
<evidence type="ECO:0000313" key="3">
    <source>
        <dbReference type="EMBL" id="PIS28643.1"/>
    </source>
</evidence>
<dbReference type="PANTHER" id="PTHR46401:SF2">
    <property type="entry name" value="GLYCOSYLTRANSFERASE WBBK-RELATED"/>
    <property type="match status" value="1"/>
</dbReference>
<evidence type="ECO:0000313" key="4">
    <source>
        <dbReference type="Proteomes" id="UP000231343"/>
    </source>
</evidence>
<dbReference type="InterPro" id="IPR001296">
    <property type="entry name" value="Glyco_trans_1"/>
</dbReference>
<dbReference type="CDD" id="cd03794">
    <property type="entry name" value="GT4_WbuB-like"/>
    <property type="match status" value="1"/>
</dbReference>
<dbReference type="Pfam" id="PF00534">
    <property type="entry name" value="Glycos_transf_1"/>
    <property type="match status" value="1"/>
</dbReference>
<dbReference type="PANTHER" id="PTHR46401">
    <property type="entry name" value="GLYCOSYLTRANSFERASE WBBK-RELATED"/>
    <property type="match status" value="1"/>
</dbReference>
<feature type="non-terminal residue" evidence="3">
    <location>
        <position position="1"/>
    </location>
</feature>
<dbReference type="AlphaFoldDB" id="A0A2H0XUQ2"/>
<evidence type="ECO:0000256" key="1">
    <source>
        <dbReference type="ARBA" id="ARBA00022679"/>
    </source>
</evidence>
<dbReference type="Proteomes" id="UP000231343">
    <property type="component" value="Unassembled WGS sequence"/>
</dbReference>
<dbReference type="GO" id="GO:0016757">
    <property type="term" value="F:glycosyltransferase activity"/>
    <property type="evidence" value="ECO:0007669"/>
    <property type="project" value="InterPro"/>
</dbReference>